<reference evidence="2 3" key="1">
    <citation type="submission" date="2018-02" db="EMBL/GenBank/DDBJ databases">
        <title>Genomic Encyclopedia of Archaeal and Bacterial Type Strains, Phase II (KMG-II): from individual species to whole genera.</title>
        <authorList>
            <person name="Goeker M."/>
        </authorList>
    </citation>
    <scope>NUCLEOTIDE SEQUENCE [LARGE SCALE GENOMIC DNA]</scope>
    <source>
        <strain evidence="2 3">DSM 16809</strain>
    </source>
</reference>
<comment type="caution">
    <text evidence="2">The sequence shown here is derived from an EMBL/GenBank/DDBJ whole genome shotgun (WGS) entry which is preliminary data.</text>
</comment>
<feature type="transmembrane region" description="Helical" evidence="1">
    <location>
        <begin position="156"/>
        <end position="184"/>
    </location>
</feature>
<feature type="transmembrane region" description="Helical" evidence="1">
    <location>
        <begin position="58"/>
        <end position="83"/>
    </location>
</feature>
<dbReference type="GO" id="GO:0043190">
    <property type="term" value="C:ATP-binding cassette (ABC) transporter complex"/>
    <property type="evidence" value="ECO:0007669"/>
    <property type="project" value="InterPro"/>
</dbReference>
<organism evidence="2 3">
    <name type="scientific">Nonlabens xylanidelens</name>
    <dbReference type="NCBI Taxonomy" id="191564"/>
    <lineage>
        <taxon>Bacteria</taxon>
        <taxon>Pseudomonadati</taxon>
        <taxon>Bacteroidota</taxon>
        <taxon>Flavobacteriia</taxon>
        <taxon>Flavobacteriales</taxon>
        <taxon>Flavobacteriaceae</taxon>
        <taxon>Nonlabens</taxon>
    </lineage>
</organism>
<dbReference type="GO" id="GO:0005548">
    <property type="term" value="F:phospholipid transporter activity"/>
    <property type="evidence" value="ECO:0007669"/>
    <property type="project" value="TreeGrafter"/>
</dbReference>
<sequence length="265" mass="29136">MNKFNKALNYVGLFLSIFTTMRFLRHIGRYMIMLYGVFKRPTKAIVLKELILKEIDDLIIGSLGITAFISLFMGAVVALQTALNLDNPLIPKSLIGFATKQSIILEFAPTFISVIMAGKVGSYVTSSIGSMRVTEQIDALEVMGINPLNYLIFPKIIALLFYPFLIAIIMFVGIAGGYLAAVYGGLSSSEDFIVGLQDSFIPWHVAYAFIKTMVFGLMLATIPSYHGYYMEGGALEVGKASTTSFVWTCVAIIIANYILTQLLLS</sequence>
<protein>
    <submittedName>
        <fullName evidence="2">Phospholipid/cholesterol/gamma-HCH transport system permease protein</fullName>
    </submittedName>
</protein>
<name>A0A2S6IL30_9FLAO</name>
<dbReference type="AlphaFoldDB" id="A0A2S6IL30"/>
<evidence type="ECO:0000313" key="2">
    <source>
        <dbReference type="EMBL" id="PPK94944.1"/>
    </source>
</evidence>
<dbReference type="InterPro" id="IPR030802">
    <property type="entry name" value="Permease_MalE"/>
</dbReference>
<feature type="transmembrane region" description="Helical" evidence="1">
    <location>
        <begin position="245"/>
        <end position="264"/>
    </location>
</feature>
<accession>A0A2S6IL30</accession>
<gene>
    <name evidence="2" type="ORF">LY01_01697</name>
</gene>
<dbReference type="EMBL" id="PTJE01000003">
    <property type="protein sequence ID" value="PPK94944.1"/>
    <property type="molecule type" value="Genomic_DNA"/>
</dbReference>
<evidence type="ECO:0000256" key="1">
    <source>
        <dbReference type="SAM" id="Phobius"/>
    </source>
</evidence>
<feature type="transmembrane region" description="Helical" evidence="1">
    <location>
        <begin position="205"/>
        <end position="225"/>
    </location>
</feature>
<evidence type="ECO:0000313" key="3">
    <source>
        <dbReference type="Proteomes" id="UP000239002"/>
    </source>
</evidence>
<dbReference type="Pfam" id="PF02405">
    <property type="entry name" value="MlaE"/>
    <property type="match status" value="1"/>
</dbReference>
<dbReference type="PANTHER" id="PTHR30188">
    <property type="entry name" value="ABC TRANSPORTER PERMEASE PROTEIN-RELATED"/>
    <property type="match status" value="1"/>
</dbReference>
<keyword evidence="1" id="KW-1133">Transmembrane helix</keyword>
<dbReference type="PANTHER" id="PTHR30188:SF4">
    <property type="entry name" value="PROTEIN TRIGALACTOSYLDIACYLGLYCEROL 1, CHLOROPLASTIC"/>
    <property type="match status" value="1"/>
</dbReference>
<feature type="transmembrane region" description="Helical" evidence="1">
    <location>
        <begin position="7"/>
        <end position="24"/>
    </location>
</feature>
<keyword evidence="1" id="KW-0812">Transmembrane</keyword>
<keyword evidence="3" id="KW-1185">Reference proteome</keyword>
<keyword evidence="1" id="KW-0472">Membrane</keyword>
<dbReference type="Proteomes" id="UP000239002">
    <property type="component" value="Unassembled WGS sequence"/>
</dbReference>
<proteinExistence type="predicted"/>